<evidence type="ECO:0000313" key="3">
    <source>
        <dbReference type="Proteomes" id="UP000721844"/>
    </source>
</evidence>
<keyword evidence="3" id="KW-1185">Reference proteome</keyword>
<sequence>MATTQWTDGTDNWDIAADWSGGTVPGASDDVAISEGAPEILSNVAPVRSIEIDDPGTLIFADGGSVSVGQNLGNSGQLLVDAGGSTGGSHLTVADTLTNSGFIQIGNTAFGNQPTASSAVSAGALDNTGSIILEGSATTSAALTVASVAGFGTVGELTGDVSLSGDSDISFNSGEISAIESDASLVLVGADAFIADAAATGGNSALTGLSSNAGTLNLEGGATIAAVGSLDNTGVIDVDQNDSTGGSLLTVAATLTNSGFIQIGNTVFGNQPTASSAVTAGALNNTGSIVLEGSTTTSAALTVASAAGFGTVGELTGDVSLSGDADISFNSGEISAIESDASLVLLGADAFIEDATATGGNSALTGLSSNAGTLNLEGGATIAAVGSLDNSDTILVDQEGSTGGSHLAVADTLTNSGFIQIGNTAFGNQPTASSAVRAGALDNTGSLVLEGSTTTSAALTVASVAGFGTVGELTGDVSLSGDADISFSGGEISAIESGASLVLLGADAFIEDAFIENGQASGGNSALTGLSSNAGTLNLEGGASIAALGNLDNSDTILVDQEGSTGGSHLAVGDTLTNSGLIQIGNTAFGNQPTASSAVTAGALNNTGSIVLEGSTTTSAALTVASAAGFGAVGELTGDVSLSGDADISFSGGEISAIESDASLVLLGADAFIADAAATGGNSALTGLSSNAGTLNLEGGASIAAVGSLDNSNTILVDQEGSTGGSHLAVADTLTNSGFIQIGNTAFGNQPTASSAVTAGALNNTGSIVLEGSTTTSAALTVASAAGFGTVNELTGDVSLSGDADISFSGGEISAIESDASLVLLGTDAFIADATATGSNSALTGLSSNAGTLNLEGGATIAAVGSLDNSDTILVDQNGSTGGSLLTVADTLTNSGFIQIGNTAFGNQPTASSALTAGAVAGSGQIDLEGVGATVARLSVSGAIAAGQTILFEGSSALLESADAEELKGTLSNFAIGDRIDLTAVAFDVNGSASLNSTTDVLTVTEHGVAYNFQLAGNYTGDEFDLTSDGASGTNIVVAVCYYPGTRIGIPHGEMAVEDLSIGDTVQTVDGPAMAVRWIGRNTVSTRFGDPLRILPIRIRAGALGEGLPRRDLLVSPEHGLLVDDILIQAGALVNGVSITRESQVPETFVYYHVELAEHALILAEGTAAESFVDNVHRMAFDNWSEHEALYGQAPIAEMARPRAQSHRQVPANTRIRLMAHAEALFKKREIAA</sequence>
<name>A0A964E5M1_9PROT</name>
<dbReference type="InterPro" id="IPR028992">
    <property type="entry name" value="Hedgehog/Intein_dom"/>
</dbReference>
<dbReference type="Proteomes" id="UP000721844">
    <property type="component" value="Unassembled WGS sequence"/>
</dbReference>
<reference evidence="2 3" key="1">
    <citation type="journal article" date="2021" name="Microorganisms">
        <title>Acidisoma silvae sp. nov. and Acidisomacellulosilytica sp. nov., Two Acidophilic Bacteria Isolated from Decaying Wood, Hydrolyzing Cellulose and Producing Poly-3-hydroxybutyrate.</title>
        <authorList>
            <person name="Mieszkin S."/>
            <person name="Pouder E."/>
            <person name="Uroz S."/>
            <person name="Simon-Colin C."/>
            <person name="Alain K."/>
        </authorList>
    </citation>
    <scope>NUCLEOTIDE SEQUENCE [LARGE SCALE GENOMIC DNA]</scope>
    <source>
        <strain evidence="2 3">HW T5.17</strain>
    </source>
</reference>
<feature type="domain" description="Hedgehog/Intein (Hint)" evidence="1">
    <location>
        <begin position="1040"/>
        <end position="1174"/>
    </location>
</feature>
<evidence type="ECO:0000313" key="2">
    <source>
        <dbReference type="EMBL" id="MCB8882676.1"/>
    </source>
</evidence>
<dbReference type="RefSeq" id="WP_227309328.1">
    <property type="nucleotide sequence ID" value="NZ_JAESVA010000008.1"/>
</dbReference>
<evidence type="ECO:0000259" key="1">
    <source>
        <dbReference type="Pfam" id="PF13403"/>
    </source>
</evidence>
<dbReference type="SUPFAM" id="SSF51294">
    <property type="entry name" value="Hedgehog/intein (Hint) domain"/>
    <property type="match status" value="1"/>
</dbReference>
<gene>
    <name evidence="2" type="ORF">ACELLULO517_20700</name>
</gene>
<accession>A0A964E5M1</accession>
<dbReference type="InterPro" id="IPR036844">
    <property type="entry name" value="Hint_dom_sf"/>
</dbReference>
<dbReference type="EMBL" id="JAESVA010000008">
    <property type="protein sequence ID" value="MCB8882676.1"/>
    <property type="molecule type" value="Genomic_DNA"/>
</dbReference>
<organism evidence="2 3">
    <name type="scientific">Acidisoma cellulosilyticum</name>
    <dbReference type="NCBI Taxonomy" id="2802395"/>
    <lineage>
        <taxon>Bacteria</taxon>
        <taxon>Pseudomonadati</taxon>
        <taxon>Pseudomonadota</taxon>
        <taxon>Alphaproteobacteria</taxon>
        <taxon>Acetobacterales</taxon>
        <taxon>Acidocellaceae</taxon>
        <taxon>Acidisoma</taxon>
    </lineage>
</organism>
<proteinExistence type="predicted"/>
<protein>
    <submittedName>
        <fullName evidence="2">Hint domain-containing protein</fullName>
    </submittedName>
</protein>
<comment type="caution">
    <text evidence="2">The sequence shown here is derived from an EMBL/GenBank/DDBJ whole genome shotgun (WGS) entry which is preliminary data.</text>
</comment>
<dbReference type="AlphaFoldDB" id="A0A964E5M1"/>
<dbReference type="Pfam" id="PF13403">
    <property type="entry name" value="Hint_2"/>
    <property type="match status" value="1"/>
</dbReference>